<protein>
    <submittedName>
        <fullName evidence="2">Uncharacterized protein</fullName>
    </submittedName>
</protein>
<dbReference type="Proteomes" id="UP000307440">
    <property type="component" value="Unassembled WGS sequence"/>
</dbReference>
<dbReference type="EMBL" id="ML210160">
    <property type="protein sequence ID" value="TFK27908.1"/>
    <property type="molecule type" value="Genomic_DNA"/>
</dbReference>
<evidence type="ECO:0000313" key="2">
    <source>
        <dbReference type="EMBL" id="TFK27908.1"/>
    </source>
</evidence>
<sequence>MTHYSPSSFTSEAIAPDRFLTSLASNLEIRSLIALEKKVNARWILGQRHFEDVLAIVMGVDKEFKARKIEKQRQKKLAADAKQAREQLEKELLCQERREAAQEASILVEEQKKQQDILKAAE</sequence>
<evidence type="ECO:0000313" key="3">
    <source>
        <dbReference type="Proteomes" id="UP000307440"/>
    </source>
</evidence>
<evidence type="ECO:0000256" key="1">
    <source>
        <dbReference type="SAM" id="Coils"/>
    </source>
</evidence>
<proteinExistence type="predicted"/>
<keyword evidence="1" id="KW-0175">Coiled coil</keyword>
<dbReference type="AlphaFoldDB" id="A0A5C3L5C3"/>
<feature type="coiled-coil region" evidence="1">
    <location>
        <begin position="67"/>
        <end position="105"/>
    </location>
</feature>
<keyword evidence="3" id="KW-1185">Reference proteome</keyword>
<name>A0A5C3L5C3_COPMA</name>
<dbReference type="STRING" id="230819.A0A5C3L5C3"/>
<accession>A0A5C3L5C3</accession>
<organism evidence="2 3">
    <name type="scientific">Coprinopsis marcescibilis</name>
    <name type="common">Agaric fungus</name>
    <name type="synonym">Psathyrella marcescibilis</name>
    <dbReference type="NCBI Taxonomy" id="230819"/>
    <lineage>
        <taxon>Eukaryota</taxon>
        <taxon>Fungi</taxon>
        <taxon>Dikarya</taxon>
        <taxon>Basidiomycota</taxon>
        <taxon>Agaricomycotina</taxon>
        <taxon>Agaricomycetes</taxon>
        <taxon>Agaricomycetidae</taxon>
        <taxon>Agaricales</taxon>
        <taxon>Agaricineae</taxon>
        <taxon>Psathyrellaceae</taxon>
        <taxon>Coprinopsis</taxon>
    </lineage>
</organism>
<gene>
    <name evidence="2" type="ORF">FA15DRAFT_701501</name>
</gene>
<reference evidence="2 3" key="1">
    <citation type="journal article" date="2019" name="Nat. Ecol. Evol.">
        <title>Megaphylogeny resolves global patterns of mushroom evolution.</title>
        <authorList>
            <person name="Varga T."/>
            <person name="Krizsan K."/>
            <person name="Foldi C."/>
            <person name="Dima B."/>
            <person name="Sanchez-Garcia M."/>
            <person name="Sanchez-Ramirez S."/>
            <person name="Szollosi G.J."/>
            <person name="Szarkandi J.G."/>
            <person name="Papp V."/>
            <person name="Albert L."/>
            <person name="Andreopoulos W."/>
            <person name="Angelini C."/>
            <person name="Antonin V."/>
            <person name="Barry K.W."/>
            <person name="Bougher N.L."/>
            <person name="Buchanan P."/>
            <person name="Buyck B."/>
            <person name="Bense V."/>
            <person name="Catcheside P."/>
            <person name="Chovatia M."/>
            <person name="Cooper J."/>
            <person name="Damon W."/>
            <person name="Desjardin D."/>
            <person name="Finy P."/>
            <person name="Geml J."/>
            <person name="Haridas S."/>
            <person name="Hughes K."/>
            <person name="Justo A."/>
            <person name="Karasinski D."/>
            <person name="Kautmanova I."/>
            <person name="Kiss B."/>
            <person name="Kocsube S."/>
            <person name="Kotiranta H."/>
            <person name="LaButti K.M."/>
            <person name="Lechner B.E."/>
            <person name="Liimatainen K."/>
            <person name="Lipzen A."/>
            <person name="Lukacs Z."/>
            <person name="Mihaltcheva S."/>
            <person name="Morgado L.N."/>
            <person name="Niskanen T."/>
            <person name="Noordeloos M.E."/>
            <person name="Ohm R.A."/>
            <person name="Ortiz-Santana B."/>
            <person name="Ovrebo C."/>
            <person name="Racz N."/>
            <person name="Riley R."/>
            <person name="Savchenko A."/>
            <person name="Shiryaev A."/>
            <person name="Soop K."/>
            <person name="Spirin V."/>
            <person name="Szebenyi C."/>
            <person name="Tomsovsky M."/>
            <person name="Tulloss R.E."/>
            <person name="Uehling J."/>
            <person name="Grigoriev I.V."/>
            <person name="Vagvolgyi C."/>
            <person name="Papp T."/>
            <person name="Martin F.M."/>
            <person name="Miettinen O."/>
            <person name="Hibbett D.S."/>
            <person name="Nagy L.G."/>
        </authorList>
    </citation>
    <scope>NUCLEOTIDE SEQUENCE [LARGE SCALE GENOMIC DNA]</scope>
    <source>
        <strain evidence="2 3">CBS 121175</strain>
    </source>
</reference>